<keyword evidence="3" id="KW-1185">Reference proteome</keyword>
<evidence type="ECO:0000313" key="2">
    <source>
        <dbReference type="EMBL" id="KAA8899533.1"/>
    </source>
</evidence>
<evidence type="ECO:0000256" key="1">
    <source>
        <dbReference type="SAM" id="MobiDB-lite"/>
    </source>
</evidence>
<feature type="compositionally biased region" description="Basic and acidic residues" evidence="1">
    <location>
        <begin position="13"/>
        <end position="22"/>
    </location>
</feature>
<gene>
    <name evidence="2" type="ORF">DIURU_004200</name>
</gene>
<reference evidence="2 3" key="1">
    <citation type="submission" date="2019-07" db="EMBL/GenBank/DDBJ databases">
        <title>Genome assembly of two rare yeast pathogens: Diutina rugosa and Trichomonascus ciferrii.</title>
        <authorList>
            <person name="Mixao V."/>
            <person name="Saus E."/>
            <person name="Hansen A."/>
            <person name="Lass-Flor C."/>
            <person name="Gabaldon T."/>
        </authorList>
    </citation>
    <scope>NUCLEOTIDE SEQUENCE [LARGE SCALE GENOMIC DNA]</scope>
    <source>
        <strain evidence="2 3">CBS 613</strain>
    </source>
</reference>
<feature type="compositionally biased region" description="Acidic residues" evidence="1">
    <location>
        <begin position="1"/>
        <end position="11"/>
    </location>
</feature>
<evidence type="ECO:0000313" key="3">
    <source>
        <dbReference type="Proteomes" id="UP000449547"/>
    </source>
</evidence>
<comment type="caution">
    <text evidence="2">The sequence shown here is derived from an EMBL/GenBank/DDBJ whole genome shotgun (WGS) entry which is preliminary data.</text>
</comment>
<dbReference type="VEuPathDB" id="FungiDB:DIURU_004200"/>
<name>A0A642UIB4_DIURU</name>
<dbReference type="EMBL" id="SWFT01000122">
    <property type="protein sequence ID" value="KAA8899533.1"/>
    <property type="molecule type" value="Genomic_DNA"/>
</dbReference>
<proteinExistence type="predicted"/>
<dbReference type="Proteomes" id="UP000449547">
    <property type="component" value="Unassembled WGS sequence"/>
</dbReference>
<dbReference type="AlphaFoldDB" id="A0A642UIB4"/>
<sequence>MSETSTEEIPDDQVFRPVKDENGNPTNNRFKVSRDLPDDLDQFIEVASPKTGILSCFKVYHRQSQIGKKKGGDGPDRRNTVLPDGWFQCSVEHEGTMCGEWFYLPHTFRGNWRHLKAHVDKQHPEHHVAQPKRVVEQTFDPVNDGMDFYVADFMEECGVSPSIFSDARFRRLLRPEILKHVPNEQRATEILEKLGRQRKKIKKLV</sequence>
<dbReference type="GeneID" id="54782851"/>
<feature type="region of interest" description="Disordered" evidence="1">
    <location>
        <begin position="1"/>
        <end position="33"/>
    </location>
</feature>
<organism evidence="2 3">
    <name type="scientific">Diutina rugosa</name>
    <name type="common">Yeast</name>
    <name type="synonym">Candida rugosa</name>
    <dbReference type="NCBI Taxonomy" id="5481"/>
    <lineage>
        <taxon>Eukaryota</taxon>
        <taxon>Fungi</taxon>
        <taxon>Dikarya</taxon>
        <taxon>Ascomycota</taxon>
        <taxon>Saccharomycotina</taxon>
        <taxon>Pichiomycetes</taxon>
        <taxon>Debaryomycetaceae</taxon>
        <taxon>Diutina</taxon>
    </lineage>
</organism>
<dbReference type="RefSeq" id="XP_034010934.1">
    <property type="nucleotide sequence ID" value="XM_034157048.1"/>
</dbReference>
<protein>
    <submittedName>
        <fullName evidence="2">Uncharacterized protein</fullName>
    </submittedName>
</protein>
<accession>A0A642UIB4</accession>